<name>A0AAU8JM61_9CYAN</name>
<dbReference type="InterPro" id="IPR021799">
    <property type="entry name" value="PIN-like_prokaryotic"/>
</dbReference>
<accession>A0AAU8JM61</accession>
<dbReference type="PANTHER" id="PTHR39550:SF1">
    <property type="entry name" value="SLL0658 PROTEIN"/>
    <property type="match status" value="1"/>
</dbReference>
<sequence>MIVVSNTSPISNLANVGQLSLISQLYGRILIPWAVYEELLDPRAGETVITAVRSAPWIDIQSVQNQGLVNDLRTRVNVGEAEAIALAIAFTSRRKSLSFYGKYLWLLGFVPRVQPTKLKKPGF</sequence>
<proteinExistence type="predicted"/>
<evidence type="ECO:0008006" key="2">
    <source>
        <dbReference type="Google" id="ProtNLM"/>
    </source>
</evidence>
<gene>
    <name evidence="1" type="ORF">ABWT76_002789</name>
</gene>
<dbReference type="Pfam" id="PF11848">
    <property type="entry name" value="DUF3368"/>
    <property type="match status" value="1"/>
</dbReference>
<dbReference type="PANTHER" id="PTHR39550">
    <property type="entry name" value="SLL0658 PROTEIN"/>
    <property type="match status" value="1"/>
</dbReference>
<evidence type="ECO:0000313" key="1">
    <source>
        <dbReference type="EMBL" id="XCM39831.1"/>
    </source>
</evidence>
<dbReference type="RefSeq" id="WP_354636288.1">
    <property type="nucleotide sequence ID" value="NZ_CP159837.1"/>
</dbReference>
<reference evidence="1" key="1">
    <citation type="submission" date="2024-07" db="EMBL/GenBank/DDBJ databases">
        <authorList>
            <person name="Kim Y.J."/>
            <person name="Jeong J.Y."/>
        </authorList>
    </citation>
    <scope>NUCLEOTIDE SEQUENCE</scope>
    <source>
        <strain evidence="1">GIHE-MW2</strain>
    </source>
</reference>
<dbReference type="EMBL" id="CP159837">
    <property type="protein sequence ID" value="XCM39831.1"/>
    <property type="molecule type" value="Genomic_DNA"/>
</dbReference>
<protein>
    <recommendedName>
        <fullName evidence="2">Nucleic acid-binding protein</fullName>
    </recommendedName>
</protein>
<organism evidence="1">
    <name type="scientific">Planktothricoides raciborskii GIHE-MW2</name>
    <dbReference type="NCBI Taxonomy" id="2792601"/>
    <lineage>
        <taxon>Bacteria</taxon>
        <taxon>Bacillati</taxon>
        <taxon>Cyanobacteriota</taxon>
        <taxon>Cyanophyceae</taxon>
        <taxon>Oscillatoriophycideae</taxon>
        <taxon>Oscillatoriales</taxon>
        <taxon>Oscillatoriaceae</taxon>
        <taxon>Planktothricoides</taxon>
    </lineage>
</organism>
<dbReference type="AlphaFoldDB" id="A0AAU8JM61"/>